<dbReference type="AlphaFoldDB" id="A0A3B3R6R6"/>
<keyword evidence="3" id="KW-1185">Reference proteome</keyword>
<reference evidence="2" key="2">
    <citation type="submission" date="2025-09" db="UniProtKB">
        <authorList>
            <consortium name="Ensembl"/>
        </authorList>
    </citation>
    <scope>IDENTIFICATION</scope>
</reference>
<evidence type="ECO:0000256" key="1">
    <source>
        <dbReference type="SAM" id="MobiDB-lite"/>
    </source>
</evidence>
<proteinExistence type="predicted"/>
<dbReference type="OrthoDB" id="8911462at2759"/>
<dbReference type="PANTHER" id="PTHR33767">
    <property type="entry name" value="LEUCINE RICH ADAPTOR PROTEIN 1-LIKE"/>
    <property type="match status" value="1"/>
</dbReference>
<dbReference type="CTD" id="541468"/>
<dbReference type="PANTHER" id="PTHR33767:SF2">
    <property type="entry name" value="LEUCINE RICH ADAPTOR PROTEIN 1"/>
    <property type="match status" value="1"/>
</dbReference>
<protein>
    <submittedName>
        <fullName evidence="2">Leucine rich adaptor protein 1</fullName>
    </submittedName>
</protein>
<evidence type="ECO:0000313" key="2">
    <source>
        <dbReference type="Ensembl" id="ENSPKIP00000014078.1"/>
    </source>
</evidence>
<dbReference type="GeneID" id="111833982"/>
<dbReference type="GO" id="GO:0043123">
    <property type="term" value="P:positive regulation of canonical NF-kappaB signal transduction"/>
    <property type="evidence" value="ECO:0007669"/>
    <property type="project" value="InterPro"/>
</dbReference>
<dbReference type="InterPro" id="IPR037443">
    <property type="entry name" value="LURAP1"/>
</dbReference>
<dbReference type="GO" id="GO:0001819">
    <property type="term" value="P:positive regulation of cytokine production"/>
    <property type="evidence" value="ECO:0007669"/>
    <property type="project" value="TreeGrafter"/>
</dbReference>
<dbReference type="Ensembl" id="ENSPKIT00000038516.1">
    <property type="protein sequence ID" value="ENSPKIP00000014078.1"/>
    <property type="gene ID" value="ENSPKIG00000001285.1"/>
</dbReference>
<dbReference type="RefSeq" id="XP_023648572.1">
    <property type="nucleotide sequence ID" value="XM_023792804.2"/>
</dbReference>
<dbReference type="InterPro" id="IPR039499">
    <property type="entry name" value="LURA1/LRA25"/>
</dbReference>
<dbReference type="Proteomes" id="UP000261540">
    <property type="component" value="Unplaced"/>
</dbReference>
<dbReference type="Pfam" id="PF14854">
    <property type="entry name" value="LURAP"/>
    <property type="match status" value="1"/>
</dbReference>
<feature type="region of interest" description="Disordered" evidence="1">
    <location>
        <begin position="205"/>
        <end position="246"/>
    </location>
</feature>
<organism evidence="2 3">
    <name type="scientific">Paramormyrops kingsleyae</name>
    <dbReference type="NCBI Taxonomy" id="1676925"/>
    <lineage>
        <taxon>Eukaryota</taxon>
        <taxon>Metazoa</taxon>
        <taxon>Chordata</taxon>
        <taxon>Craniata</taxon>
        <taxon>Vertebrata</taxon>
        <taxon>Euteleostomi</taxon>
        <taxon>Actinopterygii</taxon>
        <taxon>Neopterygii</taxon>
        <taxon>Teleostei</taxon>
        <taxon>Osteoglossocephala</taxon>
        <taxon>Osteoglossomorpha</taxon>
        <taxon>Osteoglossiformes</taxon>
        <taxon>Mormyridae</taxon>
        <taxon>Paramormyrops</taxon>
    </lineage>
</organism>
<dbReference type="KEGG" id="pki:111833982"/>
<reference evidence="2" key="1">
    <citation type="submission" date="2025-08" db="UniProtKB">
        <authorList>
            <consortium name="Ensembl"/>
        </authorList>
    </citation>
    <scope>IDENTIFICATION</scope>
</reference>
<feature type="compositionally biased region" description="Low complexity" evidence="1">
    <location>
        <begin position="222"/>
        <end position="236"/>
    </location>
</feature>
<sequence>MIIADEKKSDTMDEGSISETLPELKDLELKIGRKMPDGLLKWMRDDAALHLEDGKLSKDKDPRKKDLGDKIRDLKIDMALLRSADVKILRQLLALHEGVESLKWLLEERGTLTSHCSSLTGSQYSLAEGPDASLRDSWSSLHDPNDRLDNISIGSYLDTLADDLDEYCPSGSESTHCPAPLGTELCGQTGAGSGKVERAKVEASVWTRPPSETSKATEPGRAAPGAKDAGQAQAGKNHGLPEKNVQHGVDQDSACASLVEKLTQSQSPKVKPYKNGKVDLEAKMLNGLNGRMNLEYDAHWHWVQSQDDVTFL</sequence>
<evidence type="ECO:0000313" key="3">
    <source>
        <dbReference type="Proteomes" id="UP000261540"/>
    </source>
</evidence>
<name>A0A3B3R6R6_9TELE</name>
<dbReference type="GeneTree" id="ENSGT00530000063790"/>
<accession>A0A3B3R6R6</accession>